<name>A0A3B0ZVI7_9ZZZZ</name>
<keyword evidence="1" id="KW-0479">Metal-binding</keyword>
<sequence>MATYKLSIPTMKCAGCVSAVEGALTAINNVSKVVVDLESKQATVESGADLDIVTLIAAVTDSGFPATAL</sequence>
<dbReference type="InterPro" id="IPR036163">
    <property type="entry name" value="HMA_dom_sf"/>
</dbReference>
<dbReference type="Gene3D" id="3.30.70.100">
    <property type="match status" value="1"/>
</dbReference>
<feature type="domain" description="HMA" evidence="2">
    <location>
        <begin position="2"/>
        <end position="67"/>
    </location>
</feature>
<organism evidence="3">
    <name type="scientific">hydrothermal vent metagenome</name>
    <dbReference type="NCBI Taxonomy" id="652676"/>
    <lineage>
        <taxon>unclassified sequences</taxon>
        <taxon>metagenomes</taxon>
        <taxon>ecological metagenomes</taxon>
    </lineage>
</organism>
<dbReference type="PROSITE" id="PS01047">
    <property type="entry name" value="HMA_1"/>
    <property type="match status" value="1"/>
</dbReference>
<dbReference type="PROSITE" id="PS50846">
    <property type="entry name" value="HMA_2"/>
    <property type="match status" value="1"/>
</dbReference>
<protein>
    <recommendedName>
        <fullName evidence="2">HMA domain-containing protein</fullName>
    </recommendedName>
</protein>
<dbReference type="Pfam" id="PF00403">
    <property type="entry name" value="HMA"/>
    <property type="match status" value="1"/>
</dbReference>
<proteinExistence type="predicted"/>
<dbReference type="SUPFAM" id="SSF55008">
    <property type="entry name" value="HMA, heavy metal-associated domain"/>
    <property type="match status" value="1"/>
</dbReference>
<dbReference type="InterPro" id="IPR017969">
    <property type="entry name" value="Heavy-metal-associated_CS"/>
</dbReference>
<evidence type="ECO:0000256" key="1">
    <source>
        <dbReference type="ARBA" id="ARBA00022723"/>
    </source>
</evidence>
<dbReference type="EMBL" id="UOFS01000011">
    <property type="protein sequence ID" value="VAW92093.1"/>
    <property type="molecule type" value="Genomic_DNA"/>
</dbReference>
<gene>
    <name evidence="3" type="ORF">MNBD_GAMMA22-2343</name>
</gene>
<dbReference type="GO" id="GO:0046872">
    <property type="term" value="F:metal ion binding"/>
    <property type="evidence" value="ECO:0007669"/>
    <property type="project" value="UniProtKB-KW"/>
</dbReference>
<dbReference type="InterPro" id="IPR006121">
    <property type="entry name" value="HMA_dom"/>
</dbReference>
<dbReference type="CDD" id="cd00371">
    <property type="entry name" value="HMA"/>
    <property type="match status" value="1"/>
</dbReference>
<dbReference type="AlphaFoldDB" id="A0A3B0ZVI7"/>
<reference evidence="3" key="1">
    <citation type="submission" date="2018-06" db="EMBL/GenBank/DDBJ databases">
        <authorList>
            <person name="Zhirakovskaya E."/>
        </authorList>
    </citation>
    <scope>NUCLEOTIDE SEQUENCE</scope>
</reference>
<evidence type="ECO:0000313" key="3">
    <source>
        <dbReference type="EMBL" id="VAW92093.1"/>
    </source>
</evidence>
<evidence type="ECO:0000259" key="2">
    <source>
        <dbReference type="PROSITE" id="PS50846"/>
    </source>
</evidence>
<accession>A0A3B0ZVI7</accession>